<accession>A0ABT0K0Z6</accession>
<evidence type="ECO:0000256" key="2">
    <source>
        <dbReference type="ARBA" id="ARBA00022801"/>
    </source>
</evidence>
<keyword evidence="3" id="KW-0862">Zinc</keyword>
<dbReference type="Pfam" id="PF22039">
    <property type="entry name" value="HUTI_composite_bact"/>
    <property type="match status" value="1"/>
</dbReference>
<evidence type="ECO:0000259" key="5">
    <source>
        <dbReference type="Pfam" id="PF22039"/>
    </source>
</evidence>
<dbReference type="SUPFAM" id="SSF51556">
    <property type="entry name" value="Metallo-dependent hydrolases"/>
    <property type="match status" value="1"/>
</dbReference>
<keyword evidence="7" id="KW-1185">Reference proteome</keyword>
<dbReference type="Gene3D" id="2.30.40.10">
    <property type="entry name" value="Urease, subunit C, domain 1"/>
    <property type="match status" value="1"/>
</dbReference>
<dbReference type="PANTHER" id="PTHR43794:SF11">
    <property type="entry name" value="AMIDOHYDROLASE-RELATED DOMAIN-CONTAINING PROTEIN"/>
    <property type="match status" value="1"/>
</dbReference>
<feature type="domain" description="Amidohydrolase-related" evidence="4">
    <location>
        <begin position="71"/>
        <end position="423"/>
    </location>
</feature>
<reference evidence="6 7" key="1">
    <citation type="submission" date="2022-04" db="EMBL/GenBank/DDBJ databases">
        <title>Genome diversity in the genus Frankia.</title>
        <authorList>
            <person name="Carlos-Shanley C."/>
            <person name="Hahn D."/>
        </authorList>
    </citation>
    <scope>NUCLEOTIDE SEQUENCE [LARGE SCALE GENOMIC DNA]</scope>
    <source>
        <strain evidence="6 7">Ag45/Mut15</strain>
    </source>
</reference>
<name>A0ABT0K0Z6_9ACTN</name>
<organism evidence="6 7">
    <name type="scientific">Frankia umida</name>
    <dbReference type="NCBI Taxonomy" id="573489"/>
    <lineage>
        <taxon>Bacteria</taxon>
        <taxon>Bacillati</taxon>
        <taxon>Actinomycetota</taxon>
        <taxon>Actinomycetes</taxon>
        <taxon>Frankiales</taxon>
        <taxon>Frankiaceae</taxon>
        <taxon>Frankia</taxon>
    </lineage>
</organism>
<dbReference type="InterPro" id="IPR054418">
    <property type="entry name" value="MQNX/HUTI_composite_N"/>
</dbReference>
<evidence type="ECO:0000256" key="3">
    <source>
        <dbReference type="ARBA" id="ARBA00022833"/>
    </source>
</evidence>
<sequence>MTDSATVAGSPTTSGTGFVLRARHVLTMGAPGHVRDGAVAVVDGRIAAVGDHDDVRARFADLPVLGDGGGILIPGLVSCHGHFSEGLVTGIGETHTLWEWFVHVVEPIEDALTREMAYVGTLLKATELALSGVTTAADMFCSAPGATPITPGVVTALDEVGLRGDVSFGPSDLPHDRPLRHILAEHEALAQAAAGSRRTRFRVGLATVPASSDALLDATRSLLAEVPRLHVHLHEVREEVTASRTSRRASSIEFAADLGLLDAQTVAAHCVWLSDADIALLRRHDVAVAHCPVSNMILASGVCQVPRLLRERVPVGLGVDGAASNDSQNMLETIKAAALLQKVHHQQADIISAPAVLRMATLGGAQALGLADTVGSLEVGKAADLVLLAEASPSMAFVHDPYQAVVYCAGPRDIAGVWVDGERIVADARILTTDIAAVLPRARALASDLATRAGLHSELAGVPSSDH</sequence>
<evidence type="ECO:0000256" key="1">
    <source>
        <dbReference type="ARBA" id="ARBA00022723"/>
    </source>
</evidence>
<dbReference type="InterPro" id="IPR032466">
    <property type="entry name" value="Metal_Hydrolase"/>
</dbReference>
<keyword evidence="1" id="KW-0479">Metal-binding</keyword>
<dbReference type="Proteomes" id="UP001201873">
    <property type="component" value="Unassembled WGS sequence"/>
</dbReference>
<proteinExistence type="predicted"/>
<protein>
    <submittedName>
        <fullName evidence="6">Amidohydrolase</fullName>
    </submittedName>
</protein>
<dbReference type="CDD" id="cd01298">
    <property type="entry name" value="ATZ_TRZ_like"/>
    <property type="match status" value="1"/>
</dbReference>
<dbReference type="InterPro" id="IPR011059">
    <property type="entry name" value="Metal-dep_hydrolase_composite"/>
</dbReference>
<evidence type="ECO:0000313" key="7">
    <source>
        <dbReference type="Proteomes" id="UP001201873"/>
    </source>
</evidence>
<comment type="caution">
    <text evidence="6">The sequence shown here is derived from an EMBL/GenBank/DDBJ whole genome shotgun (WGS) entry which is preliminary data.</text>
</comment>
<dbReference type="RefSeq" id="WP_248825694.1">
    <property type="nucleotide sequence ID" value="NZ_JALKFT010000017.1"/>
</dbReference>
<dbReference type="EMBL" id="JALKFT010000017">
    <property type="protein sequence ID" value="MCK9877453.1"/>
    <property type="molecule type" value="Genomic_DNA"/>
</dbReference>
<dbReference type="Gene3D" id="3.20.20.140">
    <property type="entry name" value="Metal-dependent hydrolases"/>
    <property type="match status" value="1"/>
</dbReference>
<feature type="domain" description="Aminodeoxyfutalosine deaminase/Imidazolonepropionase-like composite" evidence="5">
    <location>
        <begin position="37"/>
        <end position="60"/>
    </location>
</feature>
<gene>
    <name evidence="6" type="ORF">MXD59_17025</name>
</gene>
<evidence type="ECO:0000259" key="4">
    <source>
        <dbReference type="Pfam" id="PF01979"/>
    </source>
</evidence>
<dbReference type="InterPro" id="IPR006680">
    <property type="entry name" value="Amidohydro-rel"/>
</dbReference>
<keyword evidence="2" id="KW-0378">Hydrolase</keyword>
<dbReference type="SUPFAM" id="SSF51338">
    <property type="entry name" value="Composite domain of metallo-dependent hydrolases"/>
    <property type="match status" value="2"/>
</dbReference>
<dbReference type="Pfam" id="PF01979">
    <property type="entry name" value="Amidohydro_1"/>
    <property type="match status" value="1"/>
</dbReference>
<dbReference type="PANTHER" id="PTHR43794">
    <property type="entry name" value="AMINOHYDROLASE SSNA-RELATED"/>
    <property type="match status" value="1"/>
</dbReference>
<evidence type="ECO:0000313" key="6">
    <source>
        <dbReference type="EMBL" id="MCK9877453.1"/>
    </source>
</evidence>
<dbReference type="InterPro" id="IPR050287">
    <property type="entry name" value="MTA/SAH_deaminase"/>
</dbReference>